<keyword evidence="2" id="KW-0472">Membrane</keyword>
<dbReference type="AlphaFoldDB" id="A0A1H6VC28"/>
<evidence type="ECO:0008006" key="5">
    <source>
        <dbReference type="Google" id="ProtNLM"/>
    </source>
</evidence>
<feature type="transmembrane region" description="Helical" evidence="2">
    <location>
        <begin position="173"/>
        <end position="193"/>
    </location>
</feature>
<dbReference type="EMBL" id="FNXY01000004">
    <property type="protein sequence ID" value="SEJ02108.1"/>
    <property type="molecule type" value="Genomic_DNA"/>
</dbReference>
<evidence type="ECO:0000313" key="4">
    <source>
        <dbReference type="Proteomes" id="UP000199532"/>
    </source>
</evidence>
<evidence type="ECO:0000256" key="2">
    <source>
        <dbReference type="SAM" id="Phobius"/>
    </source>
</evidence>
<dbReference type="Proteomes" id="UP000199532">
    <property type="component" value="Unassembled WGS sequence"/>
</dbReference>
<feature type="transmembrane region" description="Helical" evidence="2">
    <location>
        <begin position="33"/>
        <end position="55"/>
    </location>
</feature>
<reference evidence="3 4" key="1">
    <citation type="submission" date="2016-10" db="EMBL/GenBank/DDBJ databases">
        <authorList>
            <person name="de Groot N.N."/>
        </authorList>
    </citation>
    <scope>NUCLEOTIDE SEQUENCE [LARGE SCALE GENOMIC DNA]</scope>
    <source>
        <strain evidence="3 4">DSM 19938</strain>
    </source>
</reference>
<feature type="region of interest" description="Disordered" evidence="1">
    <location>
        <begin position="410"/>
        <end position="433"/>
    </location>
</feature>
<dbReference type="STRING" id="408657.SAMN04487995_3069"/>
<feature type="transmembrane region" description="Helical" evidence="2">
    <location>
        <begin position="200"/>
        <end position="220"/>
    </location>
</feature>
<protein>
    <recommendedName>
        <fullName evidence="5">DoxX protein</fullName>
    </recommendedName>
</protein>
<accession>A0A1H6VC28</accession>
<feature type="transmembrane region" description="Helical" evidence="2">
    <location>
        <begin position="281"/>
        <end position="298"/>
    </location>
</feature>
<sequence length="493" mass="56893">MSEIQLSQPLKKQHKISDKTRLLSPEWAPWEKILFRAALLFFAILIVPLTLEWYAKLFTVKSLFEFFSTLTGYRVDLVKIPGESGRWGFASYANWGVALMIALAGAAIWTFAARKRERKEYNELYYWIRTLARYRIGIGIIAFGFLKLFPMQMPFPSISNLEATIGEYTAYKIYWQSVGVVIWYEIFLGFIEIFAGALMFFRATSVLGAVINLGVLYNIAHANHAYDGGVHVYSAYFSLLSAFVLAHEIPYVWKLLIKEQDVNPVEYVPVYKFKWLNNSLLSLKYAIVIGFVFVYGWIRYDMHYNQGRLKEPKTHGLAGAAGFYNVTEFKINNKILPYSPLDTLRWNNVIFEKFSTLVYQVNRPVSISLANGTPQTKDVDRSYELAGIGGGRRFFYYDADTKKNMLFLQDKNRSKSEDESGFKSKKSDSKAAAKTDSIQQLVWHFQRPSKDRIILSGIDDNNDSIYVVLDRINKEYALKKSRKNHYETVQSKF</sequence>
<evidence type="ECO:0000313" key="3">
    <source>
        <dbReference type="EMBL" id="SEJ02108.1"/>
    </source>
</evidence>
<keyword evidence="2" id="KW-1133">Transmembrane helix</keyword>
<name>A0A1H6VC28_9BACT</name>
<dbReference type="OrthoDB" id="102112at2"/>
<feature type="transmembrane region" description="Helical" evidence="2">
    <location>
        <begin position="134"/>
        <end position="153"/>
    </location>
</feature>
<dbReference type="RefSeq" id="WP_090336269.1">
    <property type="nucleotide sequence ID" value="NZ_FNXY01000004.1"/>
</dbReference>
<keyword evidence="4" id="KW-1185">Reference proteome</keyword>
<evidence type="ECO:0000256" key="1">
    <source>
        <dbReference type="SAM" id="MobiDB-lite"/>
    </source>
</evidence>
<keyword evidence="2" id="KW-0812">Transmembrane</keyword>
<gene>
    <name evidence="3" type="ORF">SAMN04487995_3069</name>
</gene>
<feature type="transmembrane region" description="Helical" evidence="2">
    <location>
        <begin position="92"/>
        <end position="113"/>
    </location>
</feature>
<feature type="transmembrane region" description="Helical" evidence="2">
    <location>
        <begin position="232"/>
        <end position="253"/>
    </location>
</feature>
<proteinExistence type="predicted"/>
<organism evidence="3 4">
    <name type="scientific">Dyadobacter koreensis</name>
    <dbReference type="NCBI Taxonomy" id="408657"/>
    <lineage>
        <taxon>Bacteria</taxon>
        <taxon>Pseudomonadati</taxon>
        <taxon>Bacteroidota</taxon>
        <taxon>Cytophagia</taxon>
        <taxon>Cytophagales</taxon>
        <taxon>Spirosomataceae</taxon>
        <taxon>Dyadobacter</taxon>
    </lineage>
</organism>